<keyword evidence="9" id="KW-0812">Transmembrane</keyword>
<evidence type="ECO:0000256" key="7">
    <source>
        <dbReference type="ARBA" id="ARBA00023049"/>
    </source>
</evidence>
<organism evidence="12 13">
    <name type="scientific">Rhizoclosmatium globosum</name>
    <dbReference type="NCBI Taxonomy" id="329046"/>
    <lineage>
        <taxon>Eukaryota</taxon>
        <taxon>Fungi</taxon>
        <taxon>Fungi incertae sedis</taxon>
        <taxon>Chytridiomycota</taxon>
        <taxon>Chytridiomycota incertae sedis</taxon>
        <taxon>Chytridiomycetes</taxon>
        <taxon>Chytridiales</taxon>
        <taxon>Chytriomycetaceae</taxon>
        <taxon>Rhizoclosmatium</taxon>
    </lineage>
</organism>
<reference evidence="12 13" key="1">
    <citation type="submission" date="2016-07" db="EMBL/GenBank/DDBJ databases">
        <title>Pervasive Adenine N6-methylation of Active Genes in Fungi.</title>
        <authorList>
            <consortium name="DOE Joint Genome Institute"/>
            <person name="Mondo S.J."/>
            <person name="Dannebaum R.O."/>
            <person name="Kuo R.C."/>
            <person name="Labutti K."/>
            <person name="Haridas S."/>
            <person name="Kuo A."/>
            <person name="Salamov A."/>
            <person name="Ahrendt S.R."/>
            <person name="Lipzen A."/>
            <person name="Sullivan W."/>
            <person name="Andreopoulos W.B."/>
            <person name="Clum A."/>
            <person name="Lindquist E."/>
            <person name="Daum C."/>
            <person name="Ramamoorthy G.K."/>
            <person name="Gryganskyi A."/>
            <person name="Culley D."/>
            <person name="Magnuson J.K."/>
            <person name="James T.Y."/>
            <person name="O'Malley M.A."/>
            <person name="Stajich J.E."/>
            <person name="Spatafora J.W."/>
            <person name="Visel A."/>
            <person name="Grigoriev I.V."/>
        </authorList>
    </citation>
    <scope>NUCLEOTIDE SEQUENCE [LARGE SCALE GENOMIC DNA]</scope>
    <source>
        <strain evidence="12 13">JEL800</strain>
    </source>
</reference>
<dbReference type="GO" id="GO:0016485">
    <property type="term" value="P:protein processing"/>
    <property type="evidence" value="ECO:0007669"/>
    <property type="project" value="TreeGrafter"/>
</dbReference>
<evidence type="ECO:0000259" key="11">
    <source>
        <dbReference type="Pfam" id="PF05649"/>
    </source>
</evidence>
<dbReference type="PROSITE" id="PS51885">
    <property type="entry name" value="NEPRILYSIN"/>
    <property type="match status" value="1"/>
</dbReference>
<dbReference type="Proteomes" id="UP000193642">
    <property type="component" value="Unassembled WGS sequence"/>
</dbReference>
<dbReference type="InterPro" id="IPR018497">
    <property type="entry name" value="Peptidase_M13_C"/>
</dbReference>
<dbReference type="STRING" id="329046.A0A1Y2CCB6"/>
<accession>A0A1Y2CCB6</accession>
<keyword evidence="9" id="KW-0472">Membrane</keyword>
<keyword evidence="6" id="KW-0862">Zinc</keyword>
<evidence type="ECO:0000256" key="9">
    <source>
        <dbReference type="SAM" id="Phobius"/>
    </source>
</evidence>
<evidence type="ECO:0000256" key="3">
    <source>
        <dbReference type="ARBA" id="ARBA00022670"/>
    </source>
</evidence>
<evidence type="ECO:0000256" key="8">
    <source>
        <dbReference type="SAM" id="MobiDB-lite"/>
    </source>
</evidence>
<keyword evidence="7" id="KW-0482">Metalloprotease</keyword>
<evidence type="ECO:0000256" key="6">
    <source>
        <dbReference type="ARBA" id="ARBA00022833"/>
    </source>
</evidence>
<evidence type="ECO:0000256" key="2">
    <source>
        <dbReference type="ARBA" id="ARBA00007357"/>
    </source>
</evidence>
<feature type="transmembrane region" description="Helical" evidence="9">
    <location>
        <begin position="187"/>
        <end position="206"/>
    </location>
</feature>
<sequence>MSNHDQHRNEWSAEPPPTLQDLVPAVKYAVEVEVEVEEDEASSSSSYSPVFQVSHRRRRPDTPPSRRLGRSALDENSPLLLGNYPSLVDEPTVFKRSWNSLKTSASSLLQNWNLNQQYQSLNTNRSTDQSTGSTGPSTAQTVSTWCKDTWVVVTRQVAAGGRRLNEGWDQTVDYVNERYSPAEKQNLGIFFAIVIALYLLGIMIIYSPSHPSPPVVIPPDTDLPPPPPTDPDFPVPPPVLEPSPLCTTKECVLESASILNALDTSVDPCEDFYTFSCGGWINSHPIPASASKESVMTVMNAKNNNILKSLLTQSTNPPPSDPTSVKTFAKLKTLYQSCISTPSSSQTLTDQLTSHIKTFMLPKTPIIVNTFPVGKPMLRSQNLAELIVAAQEMGLSSLFTIGVVANPQNPSAKTTTILPWETATLGLGRKDLYKNETLLRVYERAVSKGLERVLGGVAKGRDWGKMAKQVVWFEGELAKIIPSAQDLFGDDDTLTKLTTLQTSSSFLSWSYYYRLSTGQKPPRDVVVPSLAYFQNLSSLITDLRATEAIDGYFFWQAIWKWSKYAGRELRQDLSELKYAHEAGCLSAVVDGMSDAAGRWFVEHSFNKETGKEVEAVVQSILSSFSIALPKYTWLDMPTISEAQKKLAAMIVTAGYNPKLLDAERLAYRYAPLNPRPDEWLSNLIAAKQTSAKWKLGRLDEPVDPREMEYPITSVNGAYTAECFVAQYSNYTSADVPLNGKLTLDENMADNAGLLRAYEAWSVDRGGKGGGLRNQELAGLNQDFSEQQLFFIGYAQMECSNIRDEALRKEVFTNPHAPAEWRVKGVMRNSVEFAKAFQCPVGSKMNPMKKCKAAHVEKEPGIVDPLPSITQTVDTYVQSEANEVPTANKKRRAVCFADDDLNDQETDGNGANASQLDQPVQKKLRFDNEVQLDTTNLADNLAKDETRLETSQIPQVPTSNFTFTLLPTVTTEEPLKPMSPLLLNTAAEVATPLIHTYFASHGYTPRIVVGLLVPHAHVYVLSNPMEMEFIVSTICSFHTYTHIGIDCEFVHNIASTIQIAFAADLIVIFQFVVLSAITATPVEVLAPVAPWDKYRPCFTEYVGSEGGGDNGIVCEVYPGAGHAWSVTNNNAFGNAVHSQINRKSSGGMPPQLFEEAFLRMILYKVRAAQAPLFYLMDCMMENWKDATRFVWPEEKKKMIPLIRQLFETTKKDMRLFLCAEMVTVWIVNEDITGVHFGDKTHIGEPNCVFSSGMQRVRARVLERINGKQMWKCSGC</sequence>
<dbReference type="PANTHER" id="PTHR11733">
    <property type="entry name" value="ZINC METALLOPROTEASE FAMILY M13 NEPRILYSIN-RELATED"/>
    <property type="match status" value="1"/>
</dbReference>
<dbReference type="PANTHER" id="PTHR11733:SF167">
    <property type="entry name" value="FI17812P1-RELATED"/>
    <property type="match status" value="1"/>
</dbReference>
<gene>
    <name evidence="12" type="ORF">BCR33DRAFT_850213</name>
</gene>
<proteinExistence type="inferred from homology"/>
<keyword evidence="3" id="KW-0645">Protease</keyword>
<protein>
    <submittedName>
        <fullName evidence="12">Zincin</fullName>
    </submittedName>
</protein>
<feature type="region of interest" description="Disordered" evidence="8">
    <location>
        <begin position="1"/>
        <end position="22"/>
    </location>
</feature>
<dbReference type="GO" id="GO:0005886">
    <property type="term" value="C:plasma membrane"/>
    <property type="evidence" value="ECO:0007669"/>
    <property type="project" value="TreeGrafter"/>
</dbReference>
<keyword evidence="13" id="KW-1185">Reference proteome</keyword>
<feature type="domain" description="Peptidase M13 C-terminal" evidence="10">
    <location>
        <begin position="719"/>
        <end position="851"/>
    </location>
</feature>
<evidence type="ECO:0000256" key="1">
    <source>
        <dbReference type="ARBA" id="ARBA00001947"/>
    </source>
</evidence>
<comment type="caution">
    <text evidence="12">The sequence shown here is derived from an EMBL/GenBank/DDBJ whole genome shotgun (WGS) entry which is preliminary data.</text>
</comment>
<dbReference type="SUPFAM" id="SSF55486">
    <property type="entry name" value="Metalloproteases ('zincins'), catalytic domain"/>
    <property type="match status" value="1"/>
</dbReference>
<dbReference type="GO" id="GO:0046872">
    <property type="term" value="F:metal ion binding"/>
    <property type="evidence" value="ECO:0007669"/>
    <property type="project" value="UniProtKB-KW"/>
</dbReference>
<evidence type="ECO:0000256" key="5">
    <source>
        <dbReference type="ARBA" id="ARBA00022801"/>
    </source>
</evidence>
<dbReference type="Gene3D" id="3.40.390.10">
    <property type="entry name" value="Collagenase (Catalytic Domain)"/>
    <property type="match status" value="1"/>
</dbReference>
<dbReference type="Pfam" id="PF01431">
    <property type="entry name" value="Peptidase_M13"/>
    <property type="match status" value="1"/>
</dbReference>
<feature type="compositionally biased region" description="Low complexity" evidence="8">
    <location>
        <begin position="42"/>
        <end position="53"/>
    </location>
</feature>
<evidence type="ECO:0000259" key="10">
    <source>
        <dbReference type="Pfam" id="PF01431"/>
    </source>
</evidence>
<feature type="domain" description="Peptidase M13 N-terminal" evidence="11">
    <location>
        <begin position="268"/>
        <end position="655"/>
    </location>
</feature>
<evidence type="ECO:0000313" key="12">
    <source>
        <dbReference type="EMBL" id="ORY44682.1"/>
    </source>
</evidence>
<dbReference type="OrthoDB" id="6475849at2759"/>
<keyword evidence="4" id="KW-0479">Metal-binding</keyword>
<keyword evidence="5" id="KW-0378">Hydrolase</keyword>
<dbReference type="InterPro" id="IPR000718">
    <property type="entry name" value="Peptidase_M13"/>
</dbReference>
<name>A0A1Y2CCB6_9FUNG</name>
<feature type="compositionally biased region" description="Basic and acidic residues" evidence="8">
    <location>
        <begin position="1"/>
        <end position="11"/>
    </location>
</feature>
<dbReference type="Pfam" id="PF05649">
    <property type="entry name" value="Peptidase_M13_N"/>
    <property type="match status" value="1"/>
</dbReference>
<dbReference type="Gene3D" id="1.10.1380.10">
    <property type="entry name" value="Neutral endopeptidase , domain2"/>
    <property type="match status" value="1"/>
</dbReference>
<evidence type="ECO:0000313" key="13">
    <source>
        <dbReference type="Proteomes" id="UP000193642"/>
    </source>
</evidence>
<dbReference type="InterPro" id="IPR008753">
    <property type="entry name" value="Peptidase_M13_N"/>
</dbReference>
<dbReference type="AlphaFoldDB" id="A0A1Y2CCB6"/>
<dbReference type="InterPro" id="IPR042089">
    <property type="entry name" value="Peptidase_M13_dom_2"/>
</dbReference>
<comment type="similarity">
    <text evidence="2">Belongs to the peptidase M13 family.</text>
</comment>
<dbReference type="InterPro" id="IPR024079">
    <property type="entry name" value="MetalloPept_cat_dom_sf"/>
</dbReference>
<comment type="cofactor">
    <cofactor evidence="1">
        <name>Zn(2+)</name>
        <dbReference type="ChEBI" id="CHEBI:29105"/>
    </cofactor>
</comment>
<dbReference type="CDD" id="cd08662">
    <property type="entry name" value="M13"/>
    <property type="match status" value="1"/>
</dbReference>
<evidence type="ECO:0000256" key="4">
    <source>
        <dbReference type="ARBA" id="ARBA00022723"/>
    </source>
</evidence>
<dbReference type="GO" id="GO:0004222">
    <property type="term" value="F:metalloendopeptidase activity"/>
    <property type="evidence" value="ECO:0007669"/>
    <property type="project" value="InterPro"/>
</dbReference>
<keyword evidence="9" id="KW-1133">Transmembrane helix</keyword>
<feature type="region of interest" description="Disordered" evidence="8">
    <location>
        <begin position="34"/>
        <end position="74"/>
    </location>
</feature>
<dbReference type="EMBL" id="MCGO01000021">
    <property type="protein sequence ID" value="ORY44682.1"/>
    <property type="molecule type" value="Genomic_DNA"/>
</dbReference>